<dbReference type="GO" id="GO:0090374">
    <property type="term" value="P:oligopeptide export from mitochondrion"/>
    <property type="evidence" value="ECO:0007669"/>
    <property type="project" value="TreeGrafter"/>
</dbReference>
<proteinExistence type="predicted"/>
<evidence type="ECO:0000313" key="2">
    <source>
        <dbReference type="EMBL" id="KKL10609.1"/>
    </source>
</evidence>
<dbReference type="Pfam" id="PF00005">
    <property type="entry name" value="ABC_tran"/>
    <property type="match status" value="1"/>
</dbReference>
<sequence length="104" mass="11463">LSGGQKQRIALARAFLKQAPILVLDEPTAHLDSQTEQLVQTAINQYAQDHLVVVIAHRLNTIEHAKQILIMKDGSVIEQGDFKSLLNQHGALFDLVNARSTQNG</sequence>
<dbReference type="GO" id="GO:0016887">
    <property type="term" value="F:ATP hydrolysis activity"/>
    <property type="evidence" value="ECO:0007669"/>
    <property type="project" value="InterPro"/>
</dbReference>
<dbReference type="PANTHER" id="PTHR43394">
    <property type="entry name" value="ATP-DEPENDENT PERMEASE MDL1, MITOCHONDRIAL"/>
    <property type="match status" value="1"/>
</dbReference>
<evidence type="ECO:0000259" key="1">
    <source>
        <dbReference type="Pfam" id="PF00005"/>
    </source>
</evidence>
<dbReference type="Gene3D" id="3.40.50.300">
    <property type="entry name" value="P-loop containing nucleotide triphosphate hydrolases"/>
    <property type="match status" value="1"/>
</dbReference>
<reference evidence="2" key="1">
    <citation type="journal article" date="2015" name="Nature">
        <title>Complex archaea that bridge the gap between prokaryotes and eukaryotes.</title>
        <authorList>
            <person name="Spang A."/>
            <person name="Saw J.H."/>
            <person name="Jorgensen S.L."/>
            <person name="Zaremba-Niedzwiedzka K."/>
            <person name="Martijn J."/>
            <person name="Lind A.E."/>
            <person name="van Eijk R."/>
            <person name="Schleper C."/>
            <person name="Guy L."/>
            <person name="Ettema T.J."/>
        </authorList>
    </citation>
    <scope>NUCLEOTIDE SEQUENCE</scope>
</reference>
<dbReference type="PANTHER" id="PTHR43394:SF1">
    <property type="entry name" value="ATP-BINDING CASSETTE SUB-FAMILY B MEMBER 10, MITOCHONDRIAL"/>
    <property type="match status" value="1"/>
</dbReference>
<dbReference type="EMBL" id="LAZR01041993">
    <property type="protein sequence ID" value="KKL10609.1"/>
    <property type="molecule type" value="Genomic_DNA"/>
</dbReference>
<dbReference type="InterPro" id="IPR003439">
    <property type="entry name" value="ABC_transporter-like_ATP-bd"/>
</dbReference>
<feature type="domain" description="ABC transporter" evidence="1">
    <location>
        <begin position="1"/>
        <end position="29"/>
    </location>
</feature>
<dbReference type="GO" id="GO:0015421">
    <property type="term" value="F:ABC-type oligopeptide transporter activity"/>
    <property type="evidence" value="ECO:0007669"/>
    <property type="project" value="TreeGrafter"/>
</dbReference>
<organism evidence="2">
    <name type="scientific">marine sediment metagenome</name>
    <dbReference type="NCBI Taxonomy" id="412755"/>
    <lineage>
        <taxon>unclassified sequences</taxon>
        <taxon>metagenomes</taxon>
        <taxon>ecological metagenomes</taxon>
    </lineage>
</organism>
<feature type="non-terminal residue" evidence="2">
    <location>
        <position position="1"/>
    </location>
</feature>
<dbReference type="AlphaFoldDB" id="A0A0F9ALX7"/>
<name>A0A0F9ALX7_9ZZZZ</name>
<protein>
    <recommendedName>
        <fullName evidence="1">ABC transporter domain-containing protein</fullName>
    </recommendedName>
</protein>
<dbReference type="GO" id="GO:0005524">
    <property type="term" value="F:ATP binding"/>
    <property type="evidence" value="ECO:0007669"/>
    <property type="project" value="InterPro"/>
</dbReference>
<dbReference type="SUPFAM" id="SSF52540">
    <property type="entry name" value="P-loop containing nucleoside triphosphate hydrolases"/>
    <property type="match status" value="1"/>
</dbReference>
<gene>
    <name evidence="2" type="ORF">LCGC14_2554120</name>
</gene>
<dbReference type="GO" id="GO:0005743">
    <property type="term" value="C:mitochondrial inner membrane"/>
    <property type="evidence" value="ECO:0007669"/>
    <property type="project" value="TreeGrafter"/>
</dbReference>
<dbReference type="InterPro" id="IPR027417">
    <property type="entry name" value="P-loop_NTPase"/>
</dbReference>
<dbReference type="InterPro" id="IPR039421">
    <property type="entry name" value="Type_1_exporter"/>
</dbReference>
<comment type="caution">
    <text evidence="2">The sequence shown here is derived from an EMBL/GenBank/DDBJ whole genome shotgun (WGS) entry which is preliminary data.</text>
</comment>
<accession>A0A0F9ALX7</accession>